<evidence type="ECO:0000256" key="6">
    <source>
        <dbReference type="SAM" id="Phobius"/>
    </source>
</evidence>
<sequence length="675" mass="72237">MSSPTPLAAVLSLLAFPALSAAYSWNFKANPQQCSNLTISISGSDGKPPYRVLIIPFGPSPLPNNVEARTILDMPFEGNSNTISFQLKYPANSQLVAVVSILSISIPSFLLVVNYLHWIHSPLPFLLPPDPYDAYHAYSACSLMTINARLNIGYVKLFHLSTSWRKVTFMSPYRSISDSHEPVSFDRLWRHVQSSTLGVYRYPYRGLVELHRRYGGLEVSTNIYSLCRFLHFTPYGCTSYNDAARVPTIVTCSRISYGIPTITILMTYRLTIWRLPWMLCFTHASTQIDAAWISSWSSSMVQGLTSWRLLVTGPGIYVSDSTGFGSGGTSVAAQVATSSDASCFNATANVSPSFVFSIYPPNQIVQCQNTRLGWDNSTVQGIPNFLGVIPGGQSFAVPEPLDSITNVDSEGTGFTWLPNLRGGTTLLLIAGDNRGNGTGGSSLNTVSTGTQNIGTCLNATSPSSTPGSPAGGSYPTSTNGSWTGGGSGGGSTNTAAIVGGVIGGVVLLLAVVLLLLFFRRREKLQKRQKERPVDLLNAEEDGDEDHAPRQNELPQYYRPEPFMVSDTLSGTGDGYTTDGERPLSGVTTTTSYYNRSATPEGSAAYGYGAGVSGSSVGGRKGGMRPLRPVNIIQHDDAGPSEPKEEEGDPETIELPPAYTAMKKAAAGGGGGETEA</sequence>
<keyword evidence="2 6" id="KW-0812">Transmembrane</keyword>
<keyword evidence="4 6" id="KW-0472">Membrane</keyword>
<dbReference type="STRING" id="486041.B0DBA3"/>
<dbReference type="RefSeq" id="XP_001881026.1">
    <property type="nucleotide sequence ID" value="XM_001880991.1"/>
</dbReference>
<dbReference type="AlphaFoldDB" id="B0DBA3"/>
<dbReference type="GO" id="GO:0071944">
    <property type="term" value="C:cell periphery"/>
    <property type="evidence" value="ECO:0007669"/>
    <property type="project" value="UniProtKB-ARBA"/>
</dbReference>
<name>B0DBA3_LACBS</name>
<feature type="chain" id="PRO_5002748974" evidence="7">
    <location>
        <begin position="23"/>
        <end position="675"/>
    </location>
</feature>
<reference evidence="8 9" key="1">
    <citation type="journal article" date="2008" name="Nature">
        <title>The genome of Laccaria bicolor provides insights into mycorrhizal symbiosis.</title>
        <authorList>
            <person name="Martin F."/>
            <person name="Aerts A."/>
            <person name="Ahren D."/>
            <person name="Brun A."/>
            <person name="Danchin E.G.J."/>
            <person name="Duchaussoy F."/>
            <person name="Gibon J."/>
            <person name="Kohler A."/>
            <person name="Lindquist E."/>
            <person name="Pereda V."/>
            <person name="Salamov A."/>
            <person name="Shapiro H.J."/>
            <person name="Wuyts J."/>
            <person name="Blaudez D."/>
            <person name="Buee M."/>
            <person name="Brokstein P."/>
            <person name="Canbaeck B."/>
            <person name="Cohen D."/>
            <person name="Courty P.E."/>
            <person name="Coutinho P.M."/>
            <person name="Delaruelle C."/>
            <person name="Detter J.C."/>
            <person name="Deveau A."/>
            <person name="DiFazio S."/>
            <person name="Duplessis S."/>
            <person name="Fraissinet-Tachet L."/>
            <person name="Lucic E."/>
            <person name="Frey-Klett P."/>
            <person name="Fourrey C."/>
            <person name="Feussner I."/>
            <person name="Gay G."/>
            <person name="Grimwood J."/>
            <person name="Hoegger P.J."/>
            <person name="Jain P."/>
            <person name="Kilaru S."/>
            <person name="Labbe J."/>
            <person name="Lin Y.C."/>
            <person name="Legue V."/>
            <person name="Le Tacon F."/>
            <person name="Marmeisse R."/>
            <person name="Melayah D."/>
            <person name="Montanini B."/>
            <person name="Muratet M."/>
            <person name="Nehls U."/>
            <person name="Niculita-Hirzel H."/>
            <person name="Oudot-Le Secq M.P."/>
            <person name="Peter M."/>
            <person name="Quesneville H."/>
            <person name="Rajashekar B."/>
            <person name="Reich M."/>
            <person name="Rouhier N."/>
            <person name="Schmutz J."/>
            <person name="Yin T."/>
            <person name="Chalot M."/>
            <person name="Henrissat B."/>
            <person name="Kuees U."/>
            <person name="Lucas S."/>
            <person name="Van de Peer Y."/>
            <person name="Podila G.K."/>
            <person name="Polle A."/>
            <person name="Pukkila P.J."/>
            <person name="Richardson P.M."/>
            <person name="Rouze P."/>
            <person name="Sanders I.R."/>
            <person name="Stajich J.E."/>
            <person name="Tunlid A."/>
            <person name="Tuskan G."/>
            <person name="Grigoriev I.V."/>
        </authorList>
    </citation>
    <scope>NUCLEOTIDE SEQUENCE [LARGE SCALE GENOMIC DNA]</scope>
    <source>
        <strain evidence="9">S238N-H82 / ATCC MYA-4686</strain>
    </source>
</reference>
<dbReference type="HOGENOM" id="CLU_407125_0_0_1"/>
<evidence type="ECO:0000256" key="2">
    <source>
        <dbReference type="ARBA" id="ARBA00022692"/>
    </source>
</evidence>
<evidence type="ECO:0000313" key="8">
    <source>
        <dbReference type="EMBL" id="EDR07956.1"/>
    </source>
</evidence>
<feature type="transmembrane region" description="Helical" evidence="6">
    <location>
        <begin position="496"/>
        <end position="518"/>
    </location>
</feature>
<comment type="subcellular location">
    <subcellularLocation>
        <location evidence="1">Membrane</location>
        <topology evidence="1">Single-pass membrane protein</topology>
    </subcellularLocation>
</comment>
<gene>
    <name evidence="8" type="ORF">LACBIDRAFT_327136</name>
</gene>
<keyword evidence="3 6" id="KW-1133">Transmembrane helix</keyword>
<dbReference type="GeneID" id="6076882"/>
<dbReference type="KEGG" id="lbc:LACBIDRAFT_327136"/>
<evidence type="ECO:0000313" key="9">
    <source>
        <dbReference type="Proteomes" id="UP000001194"/>
    </source>
</evidence>
<dbReference type="OrthoDB" id="3267813at2759"/>
<protein>
    <submittedName>
        <fullName evidence="8">Predicted protein</fullName>
    </submittedName>
</protein>
<keyword evidence="7" id="KW-0732">Signal</keyword>
<proteinExistence type="predicted"/>
<feature type="region of interest" description="Disordered" evidence="5">
    <location>
        <begin position="527"/>
        <end position="586"/>
    </location>
</feature>
<dbReference type="InParanoid" id="B0DBA3"/>
<feature type="signal peptide" evidence="7">
    <location>
        <begin position="1"/>
        <end position="22"/>
    </location>
</feature>
<evidence type="ECO:0000256" key="4">
    <source>
        <dbReference type="ARBA" id="ARBA00023136"/>
    </source>
</evidence>
<accession>B0DBA3</accession>
<feature type="region of interest" description="Disordered" evidence="5">
    <location>
        <begin position="458"/>
        <end position="490"/>
    </location>
</feature>
<dbReference type="EMBL" id="DS547102">
    <property type="protein sequence ID" value="EDR07956.1"/>
    <property type="molecule type" value="Genomic_DNA"/>
</dbReference>
<evidence type="ECO:0000256" key="1">
    <source>
        <dbReference type="ARBA" id="ARBA00004167"/>
    </source>
</evidence>
<dbReference type="PANTHER" id="PTHR15549">
    <property type="entry name" value="PAIRED IMMUNOGLOBULIN-LIKE TYPE 2 RECEPTOR"/>
    <property type="match status" value="1"/>
</dbReference>
<feature type="compositionally biased region" description="Low complexity" evidence="5">
    <location>
        <begin position="459"/>
        <end position="481"/>
    </location>
</feature>
<dbReference type="GO" id="GO:0016020">
    <property type="term" value="C:membrane"/>
    <property type="evidence" value="ECO:0007669"/>
    <property type="project" value="UniProtKB-SubCell"/>
</dbReference>
<feature type="compositionally biased region" description="Gly residues" evidence="5">
    <location>
        <begin position="666"/>
        <end position="675"/>
    </location>
</feature>
<evidence type="ECO:0000256" key="7">
    <source>
        <dbReference type="SAM" id="SignalP"/>
    </source>
</evidence>
<organism evidence="9">
    <name type="scientific">Laccaria bicolor (strain S238N-H82 / ATCC MYA-4686)</name>
    <name type="common">Bicoloured deceiver</name>
    <name type="synonym">Laccaria laccata var. bicolor</name>
    <dbReference type="NCBI Taxonomy" id="486041"/>
    <lineage>
        <taxon>Eukaryota</taxon>
        <taxon>Fungi</taxon>
        <taxon>Dikarya</taxon>
        <taxon>Basidiomycota</taxon>
        <taxon>Agaricomycotina</taxon>
        <taxon>Agaricomycetes</taxon>
        <taxon>Agaricomycetidae</taxon>
        <taxon>Agaricales</taxon>
        <taxon>Agaricineae</taxon>
        <taxon>Hydnangiaceae</taxon>
        <taxon>Laccaria</taxon>
    </lineage>
</organism>
<evidence type="ECO:0000256" key="5">
    <source>
        <dbReference type="SAM" id="MobiDB-lite"/>
    </source>
</evidence>
<evidence type="ECO:0000256" key="3">
    <source>
        <dbReference type="ARBA" id="ARBA00022989"/>
    </source>
</evidence>
<feature type="region of interest" description="Disordered" evidence="5">
    <location>
        <begin position="630"/>
        <end position="675"/>
    </location>
</feature>
<keyword evidence="9" id="KW-1185">Reference proteome</keyword>
<dbReference type="InterPro" id="IPR051694">
    <property type="entry name" value="Immunoregulatory_rcpt-like"/>
</dbReference>
<dbReference type="Proteomes" id="UP000001194">
    <property type="component" value="Unassembled WGS sequence"/>
</dbReference>